<evidence type="ECO:0000313" key="2">
    <source>
        <dbReference type="Proteomes" id="UP001215712"/>
    </source>
</evidence>
<gene>
    <name evidence="1" type="ORF">N7493_001321</name>
</gene>
<reference evidence="1" key="2">
    <citation type="submission" date="2023-01" db="EMBL/GenBank/DDBJ databases">
        <authorList>
            <person name="Petersen C."/>
        </authorList>
    </citation>
    <scope>NUCLEOTIDE SEQUENCE</scope>
    <source>
        <strain evidence="1">IBT 17514</strain>
    </source>
</reference>
<dbReference type="Proteomes" id="UP001215712">
    <property type="component" value="Unassembled WGS sequence"/>
</dbReference>
<evidence type="ECO:0000313" key="1">
    <source>
        <dbReference type="EMBL" id="KAJ5738166.1"/>
    </source>
</evidence>
<organism evidence="1 2">
    <name type="scientific">Penicillium malachiteum</name>
    <dbReference type="NCBI Taxonomy" id="1324776"/>
    <lineage>
        <taxon>Eukaryota</taxon>
        <taxon>Fungi</taxon>
        <taxon>Dikarya</taxon>
        <taxon>Ascomycota</taxon>
        <taxon>Pezizomycotina</taxon>
        <taxon>Eurotiomycetes</taxon>
        <taxon>Eurotiomycetidae</taxon>
        <taxon>Eurotiales</taxon>
        <taxon>Aspergillaceae</taxon>
        <taxon>Penicillium</taxon>
    </lineage>
</organism>
<protein>
    <recommendedName>
        <fullName evidence="3">Protein kinase domain-containing protein</fullName>
    </recommendedName>
</protein>
<dbReference type="EMBL" id="JAQJAN010000002">
    <property type="protein sequence ID" value="KAJ5738166.1"/>
    <property type="molecule type" value="Genomic_DNA"/>
</dbReference>
<evidence type="ECO:0008006" key="3">
    <source>
        <dbReference type="Google" id="ProtNLM"/>
    </source>
</evidence>
<name>A0AAD6N075_9EURO</name>
<sequence length="326" mass="37491">MTDHEQINPPSILFDGTKHLRCPYVVGNVIELRLKTSSDGQTIDARIIKIFEPFTWSCVMVVRPVCPSTAWGGDMVLKLFDRRFAMRFRKSEEISPWSLDIEQNYHQFILNGDAAKLVTELTADRDLPAQNFHVWNSSQEETYLHEFMPGLYETETQVYNTLADLQGSHIPQLFSCVTMPLSTPVQNNPLAEYIDIPGILLQYIEGFPLTDNATCAPRDSWQSICEDAIRIVNLVGDRGILNEDVKTRSFVVQKCPENQFQVFMVDFALCNFRKEYANEIEWEKCKARQDEEGAVGFVMQKKLQGGFVYHRSALYTELDEKYKMDS</sequence>
<keyword evidence="2" id="KW-1185">Reference proteome</keyword>
<proteinExistence type="predicted"/>
<reference evidence="1" key="1">
    <citation type="journal article" date="2023" name="IMA Fungus">
        <title>Comparative genomic study of the Penicillium genus elucidates a diverse pangenome and 15 lateral gene transfer events.</title>
        <authorList>
            <person name="Petersen C."/>
            <person name="Sorensen T."/>
            <person name="Nielsen M.R."/>
            <person name="Sondergaard T.E."/>
            <person name="Sorensen J.L."/>
            <person name="Fitzpatrick D.A."/>
            <person name="Frisvad J.C."/>
            <person name="Nielsen K.L."/>
        </authorList>
    </citation>
    <scope>NUCLEOTIDE SEQUENCE</scope>
    <source>
        <strain evidence="1">IBT 17514</strain>
    </source>
</reference>
<dbReference type="AlphaFoldDB" id="A0AAD6N075"/>
<accession>A0AAD6N075</accession>
<comment type="caution">
    <text evidence="1">The sequence shown here is derived from an EMBL/GenBank/DDBJ whole genome shotgun (WGS) entry which is preliminary data.</text>
</comment>